<dbReference type="SUPFAM" id="SSF48264">
    <property type="entry name" value="Cytochrome P450"/>
    <property type="match status" value="1"/>
</dbReference>
<reference evidence="11 12" key="1">
    <citation type="submission" date="2016-05" db="EMBL/GenBank/DDBJ databases">
        <title>Genome sequencing of Trichophyton violaceum CMCC(F)T3l isolated from hair.</title>
        <authorList>
            <person name="Zhan P."/>
            <person name="Tao Y."/>
            <person name="Liu W."/>
        </authorList>
    </citation>
    <scope>NUCLEOTIDE SEQUENCE [LARGE SCALE GENOMIC DNA]</scope>
    <source>
        <strain evidence="12">CMCC(F)T3l</strain>
    </source>
</reference>
<evidence type="ECO:0008006" key="13">
    <source>
        <dbReference type="Google" id="ProtNLM"/>
    </source>
</evidence>
<evidence type="ECO:0000256" key="1">
    <source>
        <dbReference type="ARBA" id="ARBA00001971"/>
    </source>
</evidence>
<feature type="transmembrane region" description="Helical" evidence="10">
    <location>
        <begin position="150"/>
        <end position="170"/>
    </location>
</feature>
<evidence type="ECO:0000313" key="11">
    <source>
        <dbReference type="EMBL" id="OAL70062.1"/>
    </source>
</evidence>
<organism evidence="11 12">
    <name type="scientific">Trichophyton violaceum</name>
    <dbReference type="NCBI Taxonomy" id="34388"/>
    <lineage>
        <taxon>Eukaryota</taxon>
        <taxon>Fungi</taxon>
        <taxon>Dikarya</taxon>
        <taxon>Ascomycota</taxon>
        <taxon>Pezizomycotina</taxon>
        <taxon>Eurotiomycetes</taxon>
        <taxon>Eurotiomycetidae</taxon>
        <taxon>Onygenales</taxon>
        <taxon>Arthrodermataceae</taxon>
        <taxon>Trichophyton</taxon>
    </lineage>
</organism>
<dbReference type="PANTHER" id="PTHR46206">
    <property type="entry name" value="CYTOCHROME P450"/>
    <property type="match status" value="1"/>
</dbReference>
<name>A0A178FC01_TRIVO</name>
<evidence type="ECO:0000256" key="9">
    <source>
        <dbReference type="RuleBase" id="RU000461"/>
    </source>
</evidence>
<dbReference type="GO" id="GO:0005506">
    <property type="term" value="F:iron ion binding"/>
    <property type="evidence" value="ECO:0007669"/>
    <property type="project" value="InterPro"/>
</dbReference>
<evidence type="ECO:0000256" key="2">
    <source>
        <dbReference type="ARBA" id="ARBA00010617"/>
    </source>
</evidence>
<accession>A0A178FC01</accession>
<keyword evidence="5 9" id="KW-0560">Oxidoreductase</keyword>
<keyword evidence="10" id="KW-0812">Transmembrane</keyword>
<comment type="similarity">
    <text evidence="2 9">Belongs to the cytochrome P450 family.</text>
</comment>
<dbReference type="Pfam" id="PF00067">
    <property type="entry name" value="p450"/>
    <property type="match status" value="1"/>
</dbReference>
<feature type="binding site" description="axial binding residue" evidence="8">
    <location>
        <position position="317"/>
    </location>
    <ligand>
        <name>heme</name>
        <dbReference type="ChEBI" id="CHEBI:30413"/>
    </ligand>
    <ligandPart>
        <name>Fe</name>
        <dbReference type="ChEBI" id="CHEBI:18248"/>
    </ligandPart>
</feature>
<dbReference type="GO" id="GO:0020037">
    <property type="term" value="F:heme binding"/>
    <property type="evidence" value="ECO:0007669"/>
    <property type="project" value="InterPro"/>
</dbReference>
<proteinExistence type="inferred from homology"/>
<evidence type="ECO:0000313" key="12">
    <source>
        <dbReference type="Proteomes" id="UP000243519"/>
    </source>
</evidence>
<keyword evidence="4 8" id="KW-0479">Metal-binding</keyword>
<keyword evidence="6 8" id="KW-0408">Iron</keyword>
<dbReference type="PANTHER" id="PTHR46206:SF1">
    <property type="entry name" value="P450, PUTATIVE (EUROFUNG)-RELATED"/>
    <property type="match status" value="1"/>
</dbReference>
<evidence type="ECO:0000256" key="7">
    <source>
        <dbReference type="ARBA" id="ARBA00023033"/>
    </source>
</evidence>
<dbReference type="InterPro" id="IPR002403">
    <property type="entry name" value="Cyt_P450_E_grp-IV"/>
</dbReference>
<dbReference type="PROSITE" id="PS00086">
    <property type="entry name" value="CYTOCHROME_P450"/>
    <property type="match status" value="1"/>
</dbReference>
<dbReference type="InterPro" id="IPR001128">
    <property type="entry name" value="Cyt_P450"/>
</dbReference>
<dbReference type="Proteomes" id="UP000243519">
    <property type="component" value="Unassembled WGS sequence"/>
</dbReference>
<evidence type="ECO:0000256" key="10">
    <source>
        <dbReference type="SAM" id="Phobius"/>
    </source>
</evidence>
<keyword evidence="12" id="KW-1185">Reference proteome</keyword>
<dbReference type="AlphaFoldDB" id="A0A178FC01"/>
<comment type="cofactor">
    <cofactor evidence="1 8">
        <name>heme</name>
        <dbReference type="ChEBI" id="CHEBI:30413"/>
    </cofactor>
</comment>
<dbReference type="Gene3D" id="1.10.630.10">
    <property type="entry name" value="Cytochrome P450"/>
    <property type="match status" value="1"/>
</dbReference>
<keyword evidence="10" id="KW-1133">Transmembrane helix</keyword>
<evidence type="ECO:0000256" key="4">
    <source>
        <dbReference type="ARBA" id="ARBA00022723"/>
    </source>
</evidence>
<dbReference type="PRINTS" id="PR00465">
    <property type="entry name" value="EP450IV"/>
</dbReference>
<dbReference type="GO" id="GO:0016705">
    <property type="term" value="F:oxidoreductase activity, acting on paired donors, with incorporation or reduction of molecular oxygen"/>
    <property type="evidence" value="ECO:0007669"/>
    <property type="project" value="InterPro"/>
</dbReference>
<keyword evidence="7 9" id="KW-0503">Monooxygenase</keyword>
<keyword evidence="3 8" id="KW-0349">Heme</keyword>
<dbReference type="InterPro" id="IPR036396">
    <property type="entry name" value="Cyt_P450_sf"/>
</dbReference>
<sequence>MQETMREGYEKFSKANKPFALPTMWIGGAVLVLPPSKLGLLNKPRNELSSFNALLENAQFQYLMSDKDVWGNTIHFDIVRHNLREKDMSSLTKIMFEEWQGAFQTYWGDSKDGRVIKAWDSMGDVIKWLIEVSENHGPEQLTAKKIAGRILALTSMFVFAIGWVFVHVVLDIHCSPSSNEIVSTLIAECQKVSAQYQGLSSKEAIDKLYCLDSAVRESMRLNDVMVHLLPLDIISGQPINIGEGIQISAESGLRTVFPAQMVHHDRDIYQNPERFDAFRFSREHETSSNEQPTTGKRELVTTVSTSFLPFGYGRHACPGRWFVAYMVKQATAYALLNYDVEVIKSPGKRASLLNFMLPPQKAELHVTRW</sequence>
<comment type="caution">
    <text evidence="11">The sequence shown here is derived from an EMBL/GenBank/DDBJ whole genome shotgun (WGS) entry which is preliminary data.</text>
</comment>
<dbReference type="OrthoDB" id="1844152at2759"/>
<dbReference type="EMBL" id="LHPN01000010">
    <property type="protein sequence ID" value="OAL70062.1"/>
    <property type="molecule type" value="Genomic_DNA"/>
</dbReference>
<evidence type="ECO:0000256" key="3">
    <source>
        <dbReference type="ARBA" id="ARBA00022617"/>
    </source>
</evidence>
<evidence type="ECO:0000256" key="6">
    <source>
        <dbReference type="ARBA" id="ARBA00023004"/>
    </source>
</evidence>
<gene>
    <name evidence="11" type="ORF">A7D00_5591</name>
</gene>
<keyword evidence="10" id="KW-0472">Membrane</keyword>
<protein>
    <recommendedName>
        <fullName evidence="13">Cytochrome P450</fullName>
    </recommendedName>
</protein>
<dbReference type="InterPro" id="IPR017972">
    <property type="entry name" value="Cyt_P450_CS"/>
</dbReference>
<dbReference type="CDD" id="cd11041">
    <property type="entry name" value="CYP503A1-like"/>
    <property type="match status" value="1"/>
</dbReference>
<dbReference type="GO" id="GO:0004497">
    <property type="term" value="F:monooxygenase activity"/>
    <property type="evidence" value="ECO:0007669"/>
    <property type="project" value="UniProtKB-KW"/>
</dbReference>
<evidence type="ECO:0000256" key="8">
    <source>
        <dbReference type="PIRSR" id="PIRSR602403-1"/>
    </source>
</evidence>
<evidence type="ECO:0000256" key="5">
    <source>
        <dbReference type="ARBA" id="ARBA00023002"/>
    </source>
</evidence>